<dbReference type="Gramene" id="TVU07883">
    <property type="protein sequence ID" value="TVU07883"/>
    <property type="gene ID" value="EJB05_41258"/>
</dbReference>
<feature type="region of interest" description="Disordered" evidence="1">
    <location>
        <begin position="165"/>
        <end position="285"/>
    </location>
</feature>
<reference evidence="2 3" key="1">
    <citation type="journal article" date="2019" name="Sci. Rep.">
        <title>A high-quality genome of Eragrostis curvula grass provides insights into Poaceae evolution and supports new strategies to enhance forage quality.</title>
        <authorList>
            <person name="Carballo J."/>
            <person name="Santos B.A.C.M."/>
            <person name="Zappacosta D."/>
            <person name="Garbus I."/>
            <person name="Selva J.P."/>
            <person name="Gallo C.A."/>
            <person name="Diaz A."/>
            <person name="Albertini E."/>
            <person name="Caccamo M."/>
            <person name="Echenique V."/>
        </authorList>
    </citation>
    <scope>NUCLEOTIDE SEQUENCE [LARGE SCALE GENOMIC DNA]</scope>
    <source>
        <strain evidence="3">cv. Victoria</strain>
        <tissue evidence="2">Leaf</tissue>
    </source>
</reference>
<comment type="caution">
    <text evidence="2">The sequence shown here is derived from an EMBL/GenBank/DDBJ whole genome shotgun (WGS) entry which is preliminary data.</text>
</comment>
<feature type="non-terminal residue" evidence="2">
    <location>
        <position position="1"/>
    </location>
</feature>
<dbReference type="EMBL" id="RWGY01000039">
    <property type="protein sequence ID" value="TVU07883.1"/>
    <property type="molecule type" value="Genomic_DNA"/>
</dbReference>
<evidence type="ECO:0000313" key="2">
    <source>
        <dbReference type="EMBL" id="TVU07883.1"/>
    </source>
</evidence>
<evidence type="ECO:0000256" key="1">
    <source>
        <dbReference type="SAM" id="MobiDB-lite"/>
    </source>
</evidence>
<feature type="compositionally biased region" description="Low complexity" evidence="1">
    <location>
        <begin position="99"/>
        <end position="135"/>
    </location>
</feature>
<proteinExistence type="predicted"/>
<sequence length="325" mass="34770">MKIFEPTAQLRTTMIGPVVLSSSDIAVLTLRKELERYIKLLLLGNVETLISGVPMNFEDHDVGNENDKHSKGAREGTRPPPPPPPPSHRRSPPLPLPLLHPRAATMAPDSPSHSRASRPPSSTPAAQVPPSSAAAMGISGSQSWASVVAQGADLGPAIDELWEDASAAGSDSSEGSFARRMRHLGVMVPKGKSKSSGSQSPSSRSRRYKSPSPSTSRSHCPTTDARRTRSRPWRADGEPVIGPPSGAEADAEEGWQLVQRKKSPKLKASPPPSSPPQQGKVPDDLVGKCFNCLAKDHSHDASTVKKWGTTQWAASDRDHHALPPR</sequence>
<dbReference type="AlphaFoldDB" id="A0A5J9T966"/>
<feature type="region of interest" description="Disordered" evidence="1">
    <location>
        <begin position="56"/>
        <end position="138"/>
    </location>
</feature>
<feature type="compositionally biased region" description="Low complexity" evidence="1">
    <location>
        <begin position="165"/>
        <end position="176"/>
    </location>
</feature>
<accession>A0A5J9T966</accession>
<organism evidence="2 3">
    <name type="scientific">Eragrostis curvula</name>
    <name type="common">weeping love grass</name>
    <dbReference type="NCBI Taxonomy" id="38414"/>
    <lineage>
        <taxon>Eukaryota</taxon>
        <taxon>Viridiplantae</taxon>
        <taxon>Streptophyta</taxon>
        <taxon>Embryophyta</taxon>
        <taxon>Tracheophyta</taxon>
        <taxon>Spermatophyta</taxon>
        <taxon>Magnoliopsida</taxon>
        <taxon>Liliopsida</taxon>
        <taxon>Poales</taxon>
        <taxon>Poaceae</taxon>
        <taxon>PACMAD clade</taxon>
        <taxon>Chloridoideae</taxon>
        <taxon>Eragrostideae</taxon>
        <taxon>Eragrostidinae</taxon>
        <taxon>Eragrostis</taxon>
    </lineage>
</organism>
<gene>
    <name evidence="2" type="ORF">EJB05_41258</name>
</gene>
<feature type="compositionally biased region" description="Pro residues" evidence="1">
    <location>
        <begin position="78"/>
        <end position="98"/>
    </location>
</feature>
<protein>
    <submittedName>
        <fullName evidence="2">Uncharacterized protein</fullName>
    </submittedName>
</protein>
<feature type="compositionally biased region" description="Low complexity" evidence="1">
    <location>
        <begin position="194"/>
        <end position="203"/>
    </location>
</feature>
<evidence type="ECO:0000313" key="3">
    <source>
        <dbReference type="Proteomes" id="UP000324897"/>
    </source>
</evidence>
<name>A0A5J9T966_9POAL</name>
<feature type="compositionally biased region" description="Basic and acidic residues" evidence="1">
    <location>
        <begin position="57"/>
        <end position="77"/>
    </location>
</feature>
<keyword evidence="3" id="KW-1185">Reference proteome</keyword>
<dbReference type="Proteomes" id="UP000324897">
    <property type="component" value="Chromosome 3"/>
</dbReference>